<keyword evidence="1" id="KW-0812">Transmembrane</keyword>
<comment type="caution">
    <text evidence="3">The sequence shown here is derived from an EMBL/GenBank/DDBJ whole genome shotgun (WGS) entry which is preliminary data.</text>
</comment>
<feature type="domain" description="PPM-type phosphatase" evidence="2">
    <location>
        <begin position="102"/>
        <end position="149"/>
    </location>
</feature>
<dbReference type="Gene3D" id="3.60.40.10">
    <property type="entry name" value="PPM-type phosphatase domain"/>
    <property type="match status" value="1"/>
</dbReference>
<evidence type="ECO:0000259" key="2">
    <source>
        <dbReference type="Pfam" id="PF00481"/>
    </source>
</evidence>
<dbReference type="InterPro" id="IPR001932">
    <property type="entry name" value="PPM-type_phosphatase-like_dom"/>
</dbReference>
<sequence length="163" mass="18023">MEAADAWLATDKLYHVLLCFSLTVLFSVLANRIRYPFVRRWSMSIGSSLSLLVAGAKETADQFGFFHSAGASAKDAVADFFGVLIDCEEIDFPAYEGMSHVLIGQLAMTRAFGDLKLKDHITSEPDVWLTRMDEDAKFFILASDGSWKVDWESGICLSIGALL</sequence>
<name>A0AAD3SWB1_NEPGR</name>
<feature type="transmembrane region" description="Helical" evidence="1">
    <location>
        <begin position="12"/>
        <end position="30"/>
    </location>
</feature>
<protein>
    <recommendedName>
        <fullName evidence="2">PPM-type phosphatase domain-containing protein</fullName>
    </recommendedName>
</protein>
<evidence type="ECO:0000256" key="1">
    <source>
        <dbReference type="SAM" id="Phobius"/>
    </source>
</evidence>
<evidence type="ECO:0000313" key="3">
    <source>
        <dbReference type="EMBL" id="GMH17702.1"/>
    </source>
</evidence>
<dbReference type="Proteomes" id="UP001279734">
    <property type="component" value="Unassembled WGS sequence"/>
</dbReference>
<dbReference type="PANTHER" id="PTHR35462">
    <property type="match status" value="1"/>
</dbReference>
<evidence type="ECO:0000313" key="4">
    <source>
        <dbReference type="Proteomes" id="UP001279734"/>
    </source>
</evidence>
<dbReference type="EMBL" id="BSYO01000018">
    <property type="protein sequence ID" value="GMH17702.1"/>
    <property type="molecule type" value="Genomic_DNA"/>
</dbReference>
<reference evidence="3" key="1">
    <citation type="submission" date="2023-05" db="EMBL/GenBank/DDBJ databases">
        <title>Nepenthes gracilis genome sequencing.</title>
        <authorList>
            <person name="Fukushima K."/>
        </authorList>
    </citation>
    <scope>NUCLEOTIDE SEQUENCE</scope>
    <source>
        <strain evidence="3">SING2019-196</strain>
    </source>
</reference>
<dbReference type="InterPro" id="IPR036457">
    <property type="entry name" value="PPM-type-like_dom_sf"/>
</dbReference>
<gene>
    <name evidence="3" type="ORF">Nepgr_019543</name>
</gene>
<organism evidence="3 4">
    <name type="scientific">Nepenthes gracilis</name>
    <name type="common">Slender pitcher plant</name>
    <dbReference type="NCBI Taxonomy" id="150966"/>
    <lineage>
        <taxon>Eukaryota</taxon>
        <taxon>Viridiplantae</taxon>
        <taxon>Streptophyta</taxon>
        <taxon>Embryophyta</taxon>
        <taxon>Tracheophyta</taxon>
        <taxon>Spermatophyta</taxon>
        <taxon>Magnoliopsida</taxon>
        <taxon>eudicotyledons</taxon>
        <taxon>Gunneridae</taxon>
        <taxon>Pentapetalae</taxon>
        <taxon>Caryophyllales</taxon>
        <taxon>Nepenthaceae</taxon>
        <taxon>Nepenthes</taxon>
    </lineage>
</organism>
<proteinExistence type="predicted"/>
<dbReference type="SUPFAM" id="SSF81606">
    <property type="entry name" value="PP2C-like"/>
    <property type="match status" value="1"/>
</dbReference>
<dbReference type="PANTHER" id="PTHR35462:SF2">
    <property type="entry name" value="TRANSMEMBRANE PROTEIN"/>
    <property type="match status" value="1"/>
</dbReference>
<keyword evidence="4" id="KW-1185">Reference proteome</keyword>
<dbReference type="AlphaFoldDB" id="A0AAD3SWB1"/>
<keyword evidence="1" id="KW-0472">Membrane</keyword>
<accession>A0AAD3SWB1</accession>
<dbReference type="Pfam" id="PF00481">
    <property type="entry name" value="PP2C"/>
    <property type="match status" value="1"/>
</dbReference>
<keyword evidence="1" id="KW-1133">Transmembrane helix</keyword>